<feature type="transmembrane region" description="Helical" evidence="2">
    <location>
        <begin position="38"/>
        <end position="65"/>
    </location>
</feature>
<evidence type="ECO:0000256" key="2">
    <source>
        <dbReference type="SAM" id="Phobius"/>
    </source>
</evidence>
<evidence type="ECO:0000313" key="4">
    <source>
        <dbReference type="Proteomes" id="UP000078200"/>
    </source>
</evidence>
<dbReference type="EnsemblMetazoa" id="GAUT050318-RA">
    <property type="protein sequence ID" value="GAUT050318-PA"/>
    <property type="gene ID" value="GAUT050318"/>
</dbReference>
<sequence length="128" mass="14864">MPAAYFPSNNTTSDANIDQQATANTQRHRHRHRHRHRIILTAPHSLSKVSVYLVVIHYSVLYRIIELLEHMFLATDSGMQMLQQFISTKVIVFLCFRVLFLSLFALTEQQLRAHKHQNAALRILKCNA</sequence>
<feature type="region of interest" description="Disordered" evidence="1">
    <location>
        <begin position="1"/>
        <end position="32"/>
    </location>
</feature>
<keyword evidence="2" id="KW-0472">Membrane</keyword>
<evidence type="ECO:0000256" key="1">
    <source>
        <dbReference type="SAM" id="MobiDB-lite"/>
    </source>
</evidence>
<accession>A0A1A9VWX6</accession>
<proteinExistence type="predicted"/>
<keyword evidence="2" id="KW-0812">Transmembrane</keyword>
<feature type="transmembrane region" description="Helical" evidence="2">
    <location>
        <begin position="85"/>
        <end position="106"/>
    </location>
</feature>
<dbReference type="VEuPathDB" id="VectorBase:GAUT050318"/>
<feature type="compositionally biased region" description="Polar residues" evidence="1">
    <location>
        <begin position="7"/>
        <end position="25"/>
    </location>
</feature>
<keyword evidence="4" id="KW-1185">Reference proteome</keyword>
<reference evidence="3" key="1">
    <citation type="submission" date="2020-05" db="UniProtKB">
        <authorList>
            <consortium name="EnsemblMetazoa"/>
        </authorList>
    </citation>
    <scope>IDENTIFICATION</scope>
    <source>
        <strain evidence="3">TTRI</strain>
    </source>
</reference>
<dbReference type="Proteomes" id="UP000078200">
    <property type="component" value="Unassembled WGS sequence"/>
</dbReference>
<protein>
    <submittedName>
        <fullName evidence="3">Uncharacterized protein</fullName>
    </submittedName>
</protein>
<dbReference type="AlphaFoldDB" id="A0A1A9VWX6"/>
<keyword evidence="2" id="KW-1133">Transmembrane helix</keyword>
<organism evidence="3 4">
    <name type="scientific">Glossina austeni</name>
    <name type="common">Savannah tsetse fly</name>
    <dbReference type="NCBI Taxonomy" id="7395"/>
    <lineage>
        <taxon>Eukaryota</taxon>
        <taxon>Metazoa</taxon>
        <taxon>Ecdysozoa</taxon>
        <taxon>Arthropoda</taxon>
        <taxon>Hexapoda</taxon>
        <taxon>Insecta</taxon>
        <taxon>Pterygota</taxon>
        <taxon>Neoptera</taxon>
        <taxon>Endopterygota</taxon>
        <taxon>Diptera</taxon>
        <taxon>Brachycera</taxon>
        <taxon>Muscomorpha</taxon>
        <taxon>Hippoboscoidea</taxon>
        <taxon>Glossinidae</taxon>
        <taxon>Glossina</taxon>
    </lineage>
</organism>
<evidence type="ECO:0000313" key="3">
    <source>
        <dbReference type="EnsemblMetazoa" id="GAUT050318-PA"/>
    </source>
</evidence>
<name>A0A1A9VWX6_GLOAU</name>